<reference evidence="7 8" key="1">
    <citation type="submission" date="2016-10" db="EMBL/GenBank/DDBJ databases">
        <authorList>
            <person name="de Groot N.N."/>
        </authorList>
    </citation>
    <scope>NUCLEOTIDE SEQUENCE [LARGE SCALE GENOMIC DNA]</scope>
    <source>
        <strain evidence="7 8">DSM 9990</strain>
    </source>
</reference>
<dbReference type="Gene3D" id="3.40.50.150">
    <property type="entry name" value="Vaccinia Virus protein VP39"/>
    <property type="match status" value="1"/>
</dbReference>
<dbReference type="Gene3D" id="1.10.10.10">
    <property type="entry name" value="Winged helix-like DNA-binding domain superfamily/Winged helix DNA-binding domain"/>
    <property type="match status" value="1"/>
</dbReference>
<evidence type="ECO:0000259" key="6">
    <source>
        <dbReference type="Pfam" id="PF08100"/>
    </source>
</evidence>
<gene>
    <name evidence="7" type="ORF">SAMN05660836_02428</name>
</gene>
<dbReference type="EMBL" id="FOUU01000011">
    <property type="protein sequence ID" value="SFN03887.1"/>
    <property type="molecule type" value="Genomic_DNA"/>
</dbReference>
<evidence type="ECO:0000256" key="3">
    <source>
        <dbReference type="ARBA" id="ARBA00022691"/>
    </source>
</evidence>
<keyword evidence="3" id="KW-0949">S-adenosyl-L-methionine</keyword>
<keyword evidence="7" id="KW-0830">Ubiquinone</keyword>
<name>A0A1I4VS18_9BACT</name>
<evidence type="ECO:0000313" key="8">
    <source>
        <dbReference type="Proteomes" id="UP000199611"/>
    </source>
</evidence>
<dbReference type="GO" id="GO:0032259">
    <property type="term" value="P:methylation"/>
    <property type="evidence" value="ECO:0007669"/>
    <property type="project" value="UniProtKB-KW"/>
</dbReference>
<dbReference type="InterPro" id="IPR029063">
    <property type="entry name" value="SAM-dependent_MTases_sf"/>
</dbReference>
<feature type="domain" description="O-methyltransferase dimerisation" evidence="6">
    <location>
        <begin position="15"/>
        <end position="87"/>
    </location>
</feature>
<dbReference type="InterPro" id="IPR016461">
    <property type="entry name" value="COMT-like"/>
</dbReference>
<organism evidence="7 8">
    <name type="scientific">Thermodesulforhabdus norvegica</name>
    <dbReference type="NCBI Taxonomy" id="39841"/>
    <lineage>
        <taxon>Bacteria</taxon>
        <taxon>Pseudomonadati</taxon>
        <taxon>Thermodesulfobacteriota</taxon>
        <taxon>Syntrophobacteria</taxon>
        <taxon>Syntrophobacterales</taxon>
        <taxon>Thermodesulforhabdaceae</taxon>
        <taxon>Thermodesulforhabdus</taxon>
    </lineage>
</organism>
<dbReference type="PANTHER" id="PTHR11746">
    <property type="entry name" value="O-METHYLTRANSFERASE"/>
    <property type="match status" value="1"/>
</dbReference>
<feature type="active site" description="Proton acceptor" evidence="4">
    <location>
        <position position="236"/>
    </location>
</feature>
<dbReference type="InterPro" id="IPR001077">
    <property type="entry name" value="COMT_C"/>
</dbReference>
<dbReference type="Proteomes" id="UP000199611">
    <property type="component" value="Unassembled WGS sequence"/>
</dbReference>
<dbReference type="PROSITE" id="PS51683">
    <property type="entry name" value="SAM_OMT_II"/>
    <property type="match status" value="1"/>
</dbReference>
<evidence type="ECO:0000259" key="5">
    <source>
        <dbReference type="Pfam" id="PF00891"/>
    </source>
</evidence>
<evidence type="ECO:0000256" key="2">
    <source>
        <dbReference type="ARBA" id="ARBA00022679"/>
    </source>
</evidence>
<dbReference type="AlphaFoldDB" id="A0A1I4VS18"/>
<evidence type="ECO:0000256" key="4">
    <source>
        <dbReference type="PIRSR" id="PIRSR005739-1"/>
    </source>
</evidence>
<dbReference type="InterPro" id="IPR036388">
    <property type="entry name" value="WH-like_DNA-bd_sf"/>
</dbReference>
<dbReference type="CDD" id="cd02440">
    <property type="entry name" value="AdoMet_MTases"/>
    <property type="match status" value="1"/>
</dbReference>
<dbReference type="Pfam" id="PF08100">
    <property type="entry name" value="Dimerisation"/>
    <property type="match status" value="1"/>
</dbReference>
<keyword evidence="8" id="KW-1185">Reference proteome</keyword>
<dbReference type="GO" id="GO:0008171">
    <property type="term" value="F:O-methyltransferase activity"/>
    <property type="evidence" value="ECO:0007669"/>
    <property type="project" value="InterPro"/>
</dbReference>
<keyword evidence="1 7" id="KW-0489">Methyltransferase</keyword>
<dbReference type="InterPro" id="IPR036390">
    <property type="entry name" value="WH_DNA-bd_sf"/>
</dbReference>
<dbReference type="SUPFAM" id="SSF46785">
    <property type="entry name" value="Winged helix' DNA-binding domain"/>
    <property type="match status" value="1"/>
</dbReference>
<keyword evidence="2" id="KW-0808">Transferase</keyword>
<protein>
    <submittedName>
        <fullName evidence="7">Ubiquinone/menaquinone biosynthesis C-methylase UbiE</fullName>
    </submittedName>
</protein>
<proteinExistence type="predicted"/>
<dbReference type="PIRSF" id="PIRSF005739">
    <property type="entry name" value="O-mtase"/>
    <property type="match status" value="1"/>
</dbReference>
<dbReference type="STRING" id="39841.SAMN05660836_02428"/>
<dbReference type="InterPro" id="IPR012967">
    <property type="entry name" value="COMT_dimerisation"/>
</dbReference>
<feature type="domain" description="O-methyltransferase C-terminal" evidence="5">
    <location>
        <begin position="127"/>
        <end position="309"/>
    </location>
</feature>
<dbReference type="OrthoDB" id="9767938at2"/>
<accession>A0A1I4VS18</accession>
<sequence>MSTAQEFSILEELRWFMKNRVVFTAAELNIFDIIEAGEARDAEALARLKGVNSRGLTRLLDCLVGLGYLEKKDGEYSVTEKGSYLTSKHPRTILPMVLHNAHLWKNWTHLTDTVTLGSNPRRIPVMADEFSRNAFIRAMHVIARSLAEDVVGSYDASDRSVLLDIGAGPGTYTIAFLRKYPHMRAIVFDLPEVIPLSREYIASEKLEDRVSFVAGDFYHDLLPEGSDLALLSAIIHQNSPEENLALYRSVNRALKPGGKLLIRDHIMSDDRVWPPDGALFAINMLVSTPGGDTYTFSEVEKTLKAAGFRDVRLVRKGPKMDCLVEAVKA</sequence>
<dbReference type="GO" id="GO:0046983">
    <property type="term" value="F:protein dimerization activity"/>
    <property type="evidence" value="ECO:0007669"/>
    <property type="project" value="InterPro"/>
</dbReference>
<dbReference type="Pfam" id="PF00891">
    <property type="entry name" value="Methyltransf_2"/>
    <property type="match status" value="1"/>
</dbReference>
<evidence type="ECO:0000256" key="1">
    <source>
        <dbReference type="ARBA" id="ARBA00022603"/>
    </source>
</evidence>
<dbReference type="SUPFAM" id="SSF53335">
    <property type="entry name" value="S-adenosyl-L-methionine-dependent methyltransferases"/>
    <property type="match status" value="1"/>
</dbReference>
<dbReference type="RefSeq" id="WP_093396126.1">
    <property type="nucleotide sequence ID" value="NZ_FOUU01000011.1"/>
</dbReference>
<evidence type="ECO:0000313" key="7">
    <source>
        <dbReference type="EMBL" id="SFN03887.1"/>
    </source>
</evidence>